<name>A0A7W8LEJ2_9BURK</name>
<dbReference type="AlphaFoldDB" id="A0A7W8LEJ2"/>
<evidence type="ECO:0000313" key="2">
    <source>
        <dbReference type="Proteomes" id="UP000592820"/>
    </source>
</evidence>
<protein>
    <submittedName>
        <fullName evidence="1">Uncharacterized protein</fullName>
    </submittedName>
</protein>
<reference evidence="1 2" key="1">
    <citation type="submission" date="2020-08" db="EMBL/GenBank/DDBJ databases">
        <title>Genomic Encyclopedia of Type Strains, Phase IV (KMG-V): Genome sequencing to study the core and pangenomes of soil and plant-associated prokaryotes.</title>
        <authorList>
            <person name="Whitman W."/>
        </authorList>
    </citation>
    <scope>NUCLEOTIDE SEQUENCE [LARGE SCALE GENOMIC DNA]</scope>
    <source>
        <strain evidence="1 2">JPY162</strain>
    </source>
</reference>
<organism evidence="1 2">
    <name type="scientific">Paraburkholderia youngii</name>
    <dbReference type="NCBI Taxonomy" id="2782701"/>
    <lineage>
        <taxon>Bacteria</taxon>
        <taxon>Pseudomonadati</taxon>
        <taxon>Pseudomonadota</taxon>
        <taxon>Betaproteobacteria</taxon>
        <taxon>Burkholderiales</taxon>
        <taxon>Burkholderiaceae</taxon>
        <taxon>Paraburkholderia</taxon>
    </lineage>
</organism>
<accession>A0A7W8LEJ2</accession>
<sequence length="56" mass="6408">MDIEKTIDIHSIRDWWYVGNKFRAARSVLFFGCARTKSFLIGSLAGVRHLRAAIVI</sequence>
<comment type="caution">
    <text evidence="1">The sequence shown here is derived from an EMBL/GenBank/DDBJ whole genome shotgun (WGS) entry which is preliminary data.</text>
</comment>
<proteinExistence type="predicted"/>
<dbReference type="EMBL" id="JACHDE010000036">
    <property type="protein sequence ID" value="MBB5405545.1"/>
    <property type="molecule type" value="Genomic_DNA"/>
</dbReference>
<dbReference type="RefSeq" id="WP_184228869.1">
    <property type="nucleotide sequence ID" value="NZ_JACHDE010000036.1"/>
</dbReference>
<evidence type="ECO:0000313" key="1">
    <source>
        <dbReference type="EMBL" id="MBB5405545.1"/>
    </source>
</evidence>
<dbReference type="Proteomes" id="UP000592820">
    <property type="component" value="Unassembled WGS sequence"/>
</dbReference>
<gene>
    <name evidence="1" type="ORF">HDG41_007641</name>
</gene>